<comment type="caution">
    <text evidence="2">The sequence shown here is derived from an EMBL/GenBank/DDBJ whole genome shotgun (WGS) entry which is preliminary data.</text>
</comment>
<dbReference type="InterPro" id="IPR024775">
    <property type="entry name" value="DinB-like"/>
</dbReference>
<keyword evidence="3" id="KW-1185">Reference proteome</keyword>
<dbReference type="InterPro" id="IPR034660">
    <property type="entry name" value="DinB/YfiT-like"/>
</dbReference>
<feature type="domain" description="DinB-like" evidence="1">
    <location>
        <begin position="11"/>
        <end position="165"/>
    </location>
</feature>
<name>A0A9X2F2N0_9SPHI</name>
<accession>A0A9X2F2N0</accession>
<organism evidence="2 3">
    <name type="scientific">Solitalea agri</name>
    <dbReference type="NCBI Taxonomy" id="2953739"/>
    <lineage>
        <taxon>Bacteria</taxon>
        <taxon>Pseudomonadati</taxon>
        <taxon>Bacteroidota</taxon>
        <taxon>Sphingobacteriia</taxon>
        <taxon>Sphingobacteriales</taxon>
        <taxon>Sphingobacteriaceae</taxon>
        <taxon>Solitalea</taxon>
    </lineage>
</organism>
<dbReference type="RefSeq" id="WP_252587586.1">
    <property type="nucleotide sequence ID" value="NZ_JAMWYS010000032.1"/>
</dbReference>
<dbReference type="EMBL" id="JAMWYS010000032">
    <property type="protein sequence ID" value="MCO4293091.1"/>
    <property type="molecule type" value="Genomic_DNA"/>
</dbReference>
<dbReference type="Gene3D" id="1.20.120.450">
    <property type="entry name" value="dinb family like domain"/>
    <property type="match status" value="1"/>
</dbReference>
<protein>
    <submittedName>
        <fullName evidence="2">DinB family protein</fullName>
    </submittedName>
</protein>
<gene>
    <name evidence="2" type="ORF">NF867_09465</name>
</gene>
<reference evidence="2" key="1">
    <citation type="submission" date="2022-06" db="EMBL/GenBank/DDBJ databases">
        <title>Solitalea sp. MAHUQ-68 isolated from rhizospheric soil.</title>
        <authorList>
            <person name="Huq M.A."/>
        </authorList>
    </citation>
    <scope>NUCLEOTIDE SEQUENCE</scope>
    <source>
        <strain evidence="2">MAHUQ-68</strain>
    </source>
</reference>
<dbReference type="SUPFAM" id="SSF109854">
    <property type="entry name" value="DinB/YfiT-like putative metalloenzymes"/>
    <property type="match status" value="1"/>
</dbReference>
<dbReference type="Proteomes" id="UP001155182">
    <property type="component" value="Unassembled WGS sequence"/>
</dbReference>
<proteinExistence type="predicted"/>
<evidence type="ECO:0000313" key="2">
    <source>
        <dbReference type="EMBL" id="MCO4293091.1"/>
    </source>
</evidence>
<sequence length="175" mass="20062">MNVTQLLNDLQLALEEYLSRLDHYSDQVFMLQPEVDSWSMAQVYSHVLGTCLMQHKALEICMQGQGLTDTPGLNEMGEKLFALGHFPPGKYQAPEIVKSRVQNIHKEDAKALAAKLLSRIKAIQSAEVLTADENQRLEHPRLGFLNATQWIHFMLIHSNHHLQQLDRIERKFSMC</sequence>
<evidence type="ECO:0000259" key="1">
    <source>
        <dbReference type="Pfam" id="PF12867"/>
    </source>
</evidence>
<dbReference type="AlphaFoldDB" id="A0A9X2F2N0"/>
<evidence type="ECO:0000313" key="3">
    <source>
        <dbReference type="Proteomes" id="UP001155182"/>
    </source>
</evidence>
<dbReference type="Pfam" id="PF12867">
    <property type="entry name" value="DinB_2"/>
    <property type="match status" value="1"/>
</dbReference>